<gene>
    <name evidence="6" type="primary">ORF56176</name>
</gene>
<dbReference type="Pfam" id="PF01564">
    <property type="entry name" value="Spermine_synth"/>
    <property type="match status" value="1"/>
</dbReference>
<dbReference type="PANTHER" id="PTHR12176">
    <property type="entry name" value="SAM-DEPENDENT METHYLTRANSFERASE SUPERFAMILY PROTEIN"/>
    <property type="match status" value="1"/>
</dbReference>
<dbReference type="InterPro" id="IPR025714">
    <property type="entry name" value="Methyltranfer_dom"/>
</dbReference>
<dbReference type="SUPFAM" id="SSF53335">
    <property type="entry name" value="S-adenosyl-L-methionine-dependent methyltransferases"/>
    <property type="match status" value="2"/>
</dbReference>
<comment type="similarity">
    <text evidence="1">Belongs to the methyltransferase superfamily.</text>
</comment>
<proteinExistence type="inferred from homology"/>
<feature type="domain" description="Methyltransferase" evidence="5">
    <location>
        <begin position="49"/>
        <end position="162"/>
    </location>
</feature>
<dbReference type="GO" id="GO:0008168">
    <property type="term" value="F:methyltransferase activity"/>
    <property type="evidence" value="ECO:0007669"/>
    <property type="project" value="UniProtKB-KW"/>
</dbReference>
<keyword evidence="3" id="KW-0808">Transferase</keyword>
<keyword evidence="2" id="KW-0489">Methyltransferase</keyword>
<dbReference type="InterPro" id="IPR029063">
    <property type="entry name" value="SAM-dependent_MTases_sf"/>
</dbReference>
<evidence type="ECO:0000256" key="2">
    <source>
        <dbReference type="ARBA" id="ARBA00022603"/>
    </source>
</evidence>
<dbReference type="InterPro" id="IPR051419">
    <property type="entry name" value="Lys/N-term_MeTrsfase_sf"/>
</dbReference>
<evidence type="ECO:0000256" key="1">
    <source>
        <dbReference type="ARBA" id="ARBA00008361"/>
    </source>
</evidence>
<dbReference type="EMBL" id="HACG01018897">
    <property type="protein sequence ID" value="CEK65762.1"/>
    <property type="molecule type" value="Transcribed_RNA"/>
</dbReference>
<dbReference type="AlphaFoldDB" id="A0A0B6ZBE2"/>
<accession>A0A0B6ZBE2</accession>
<dbReference type="FunFam" id="3.40.50.150:FF:000110">
    <property type="entry name" value="methyltransferase-like protein 13 isoform X1"/>
    <property type="match status" value="1"/>
</dbReference>
<dbReference type="GO" id="GO:0032259">
    <property type="term" value="P:methylation"/>
    <property type="evidence" value="ECO:0007669"/>
    <property type="project" value="UniProtKB-KW"/>
</dbReference>
<name>A0A0B6ZBE2_9EUPU</name>
<dbReference type="Pfam" id="PF13847">
    <property type="entry name" value="Methyltransf_31"/>
    <property type="match status" value="1"/>
</dbReference>
<protein>
    <recommendedName>
        <fullName evidence="5">Methyltransferase domain-containing protein</fullName>
    </recommendedName>
</protein>
<dbReference type="PANTHER" id="PTHR12176:SF78">
    <property type="entry name" value="EEF1A LYSINE AND N-TERMINAL METHYLTRANSFERASE"/>
    <property type="match status" value="1"/>
</dbReference>
<organism evidence="6">
    <name type="scientific">Arion vulgaris</name>
    <dbReference type="NCBI Taxonomy" id="1028688"/>
    <lineage>
        <taxon>Eukaryota</taxon>
        <taxon>Metazoa</taxon>
        <taxon>Spiralia</taxon>
        <taxon>Lophotrochozoa</taxon>
        <taxon>Mollusca</taxon>
        <taxon>Gastropoda</taxon>
        <taxon>Heterobranchia</taxon>
        <taxon>Euthyneura</taxon>
        <taxon>Panpulmonata</taxon>
        <taxon>Eupulmonata</taxon>
        <taxon>Stylommatophora</taxon>
        <taxon>Helicina</taxon>
        <taxon>Arionoidea</taxon>
        <taxon>Arionidae</taxon>
        <taxon>Arion</taxon>
    </lineage>
</organism>
<evidence type="ECO:0000259" key="5">
    <source>
        <dbReference type="Pfam" id="PF13847"/>
    </source>
</evidence>
<keyword evidence="4" id="KW-0511">Multifunctional enzyme</keyword>
<sequence>MDLLPICHTEFSHPDYWDRFFKKRGKIPFEWYGEYPQLHGVIHKYITPSNTVLVVGCGNSALSENMYDNGLQNLTNIDISDVVIQQMTDRHRSRRPNMKFQKVDVTQMTYSDGYFHVVLDKGTLDALLVSEEPNVVNNVKAMFAQVTRCLRLGGRYIVISLLQDHVQKVLLNHFTQLGWPIRIHRIYTDHEESDHSSLSMPVFAVVITKFKSLPNMPQIVEVCRFEDRIDRLEDIKYLSIIVKDMQYYHIVRQQLNKRLPGDQQVSLELHTSDSEIPRYNLTVVDSPENMENKFAIFIVPQGRETEWLFSTDKGRLHLLESAGFQRLVVVTLSRGHNYESLDAIKAELSSKVMELAPKDCPTRAQIPFLSIGEDIGKRFPVAQGRSDLSGEYLIEDVELNGGQLFRRLVFLASKNVVQSEARMAEARKKKKRKQNKEIECSPGKLRVDKGYLHSDYLTAMIGGFSFLPSLDCPISGVLVGLGGGSCPSFVHGAFPQIRFDVVELDPSVVDIAQNWFDLMPDERLKVHIADGLDFVRELVSSGEHRDLVVLDVDSKDHTVGLNCPPLAFVELEFLNTISKLLSEDGVFILNLASRDESIKKDIIHRIRSTFSMCAYVCLQEDINTVVYSSNKSVSDACFHSNNLQDMFHKMDTVIKSVWKDTNVEIQEMMTSLKFLDNCDDFGL</sequence>
<evidence type="ECO:0000256" key="4">
    <source>
        <dbReference type="ARBA" id="ARBA00023268"/>
    </source>
</evidence>
<dbReference type="CDD" id="cd02440">
    <property type="entry name" value="AdoMet_MTases"/>
    <property type="match status" value="1"/>
</dbReference>
<evidence type="ECO:0000256" key="3">
    <source>
        <dbReference type="ARBA" id="ARBA00022679"/>
    </source>
</evidence>
<dbReference type="Gene3D" id="3.40.50.150">
    <property type="entry name" value="Vaccinia Virus protein VP39"/>
    <property type="match status" value="2"/>
</dbReference>
<reference evidence="6" key="1">
    <citation type="submission" date="2014-12" db="EMBL/GenBank/DDBJ databases">
        <title>Insight into the proteome of Arion vulgaris.</title>
        <authorList>
            <person name="Aradska J."/>
            <person name="Bulat T."/>
            <person name="Smidak R."/>
            <person name="Sarate P."/>
            <person name="Gangsoo J."/>
            <person name="Sialana F."/>
            <person name="Bilban M."/>
            <person name="Lubec G."/>
        </authorList>
    </citation>
    <scope>NUCLEOTIDE SEQUENCE</scope>
    <source>
        <tissue evidence="6">Skin</tissue>
    </source>
</reference>
<evidence type="ECO:0000313" key="6">
    <source>
        <dbReference type="EMBL" id="CEK65762.1"/>
    </source>
</evidence>